<reference evidence="8 9" key="1">
    <citation type="journal article" date="2011" name="J. Gen. Appl. Microbiol.">
        <title>Draft genome sequencing of the enigmatic basidiomycete Mixia osmundae.</title>
        <authorList>
            <person name="Nishida H."/>
            <person name="Nagatsuka Y."/>
            <person name="Sugiyama J."/>
        </authorList>
    </citation>
    <scope>NUCLEOTIDE SEQUENCE [LARGE SCALE GENOMIC DNA]</scope>
    <source>
        <strain evidence="9">CBS 9802 / IAM 14324 / JCM 22182 / KY 12970</strain>
    </source>
</reference>
<evidence type="ECO:0000256" key="5">
    <source>
        <dbReference type="SAM" id="MobiDB-lite"/>
    </source>
</evidence>
<dbReference type="PANTHER" id="PTHR23502:SF5">
    <property type="entry name" value="QUINIDINE RESISTANCE PROTEIN 3"/>
    <property type="match status" value="1"/>
</dbReference>
<reference evidence="8 9" key="2">
    <citation type="journal article" date="2012" name="Open Biol.">
        <title>Characteristics of nucleosomes and linker DNA regions on the genome of the basidiomycete Mixia osmundae revealed by mono- and dinucleosome mapping.</title>
        <authorList>
            <person name="Nishida H."/>
            <person name="Kondo S."/>
            <person name="Matsumoto T."/>
            <person name="Suzuki Y."/>
            <person name="Yoshikawa H."/>
            <person name="Taylor T.D."/>
            <person name="Sugiyama J."/>
        </authorList>
    </citation>
    <scope>NUCLEOTIDE SEQUENCE [LARGE SCALE GENOMIC DNA]</scope>
    <source>
        <strain evidence="9">CBS 9802 / IAM 14324 / JCM 22182 / KY 12970</strain>
    </source>
</reference>
<gene>
    <name evidence="8" type="primary">Mo00460</name>
    <name evidence="8" type="ORF">E5Q_00460</name>
</gene>
<dbReference type="STRING" id="764103.G7DTG7"/>
<feature type="transmembrane region" description="Helical" evidence="6">
    <location>
        <begin position="99"/>
        <end position="123"/>
    </location>
</feature>
<evidence type="ECO:0000256" key="3">
    <source>
        <dbReference type="ARBA" id="ARBA00022989"/>
    </source>
</evidence>
<dbReference type="RefSeq" id="XP_014571419.1">
    <property type="nucleotide sequence ID" value="XM_014715933.1"/>
</dbReference>
<evidence type="ECO:0000259" key="7">
    <source>
        <dbReference type="PROSITE" id="PS50850"/>
    </source>
</evidence>
<dbReference type="AlphaFoldDB" id="G7DTG7"/>
<feature type="transmembrane region" description="Helical" evidence="6">
    <location>
        <begin position="225"/>
        <end position="248"/>
    </location>
</feature>
<proteinExistence type="predicted"/>
<feature type="transmembrane region" description="Helical" evidence="6">
    <location>
        <begin position="191"/>
        <end position="213"/>
    </location>
</feature>
<dbReference type="OMA" id="CTIGCIV"/>
<feature type="transmembrane region" description="Helical" evidence="6">
    <location>
        <begin position="424"/>
        <end position="449"/>
    </location>
</feature>
<dbReference type="Gene3D" id="1.20.1250.20">
    <property type="entry name" value="MFS general substrate transporter like domains"/>
    <property type="match status" value="1"/>
</dbReference>
<evidence type="ECO:0000256" key="2">
    <source>
        <dbReference type="ARBA" id="ARBA00022692"/>
    </source>
</evidence>
<dbReference type="PROSITE" id="PS50850">
    <property type="entry name" value="MFS"/>
    <property type="match status" value="1"/>
</dbReference>
<evidence type="ECO:0000256" key="1">
    <source>
        <dbReference type="ARBA" id="ARBA00004141"/>
    </source>
</evidence>
<dbReference type="GO" id="GO:0005886">
    <property type="term" value="C:plasma membrane"/>
    <property type="evidence" value="ECO:0007669"/>
    <property type="project" value="TreeGrafter"/>
</dbReference>
<feature type="transmembrane region" description="Helical" evidence="6">
    <location>
        <begin position="166"/>
        <end position="185"/>
    </location>
</feature>
<comment type="caution">
    <text evidence="8">The sequence shown here is derived from an EMBL/GenBank/DDBJ whole genome shotgun (WGS) entry which is preliminary data.</text>
</comment>
<dbReference type="InterPro" id="IPR020846">
    <property type="entry name" value="MFS_dom"/>
</dbReference>
<dbReference type="InterPro" id="IPR036259">
    <property type="entry name" value="MFS_trans_sf"/>
</dbReference>
<sequence>MSTAQPRPGRPQGKRSASTGAIAARSSKSDSVCRTVSADVYHPHHHDGDDEGGDKVADGASKHVFFERELGKQGEPELDIEHVLVANDPRKWSWRKKHWVLFVISLASICSSLAANIYFPAIAQIQAELDMSNQMLSLTVSLYIFFQGSIPILWSALAEIFGRKPIYLISFGIFIAGSIVCALATNDVEFLIMRIVAASGSSSVLALGAGSLADVFESEVRGRKLGIYYMAPLIGPSLGSLIGGALTSASSWRATFYFLIGYAGVSLIVLAFFPETYRKERSLAWLTAMKQAQKHAQKRSARTTPATSIDLPRPPSAVRQANPVLSETDVKAIMTPPEARSASETSSTTVHEEVITKEDIEASTDQPIRLGLRDVNPLSAVGEVMRRPSNAIALIFSGLLFGAQYSLSYTAAKSFSAAPYSLSAIQIGLVLLAFGVGNIVGSVGGGRYSDYVLRRLKDKAGGKGVPEMRIRSTLIAMPILPISFLAYAWAVQYHRSLAGCVVILFIQGVACIWIYSSVLAYAVDNNKGRAASAVACNSVCRGTFGFLLSEIATPITDRIGNGWYYTIIAVCLALGEAALLLILWKGAAWRIREGAREERKKAKEAEHL</sequence>
<feature type="transmembrane region" description="Helical" evidence="6">
    <location>
        <begin position="135"/>
        <end position="154"/>
    </location>
</feature>
<evidence type="ECO:0000256" key="6">
    <source>
        <dbReference type="SAM" id="Phobius"/>
    </source>
</evidence>
<feature type="transmembrane region" description="Helical" evidence="6">
    <location>
        <begin position="563"/>
        <end position="584"/>
    </location>
</feature>
<feature type="region of interest" description="Disordered" evidence="5">
    <location>
        <begin position="1"/>
        <end position="36"/>
    </location>
</feature>
<feature type="transmembrane region" description="Helical" evidence="6">
    <location>
        <begin position="530"/>
        <end position="551"/>
    </location>
</feature>
<feature type="transmembrane region" description="Helical" evidence="6">
    <location>
        <begin position="254"/>
        <end position="273"/>
    </location>
</feature>
<dbReference type="PANTHER" id="PTHR23502">
    <property type="entry name" value="MAJOR FACILITATOR SUPERFAMILY"/>
    <property type="match status" value="1"/>
</dbReference>
<evidence type="ECO:0000313" key="8">
    <source>
        <dbReference type="EMBL" id="GAA93814.1"/>
    </source>
</evidence>
<protein>
    <recommendedName>
        <fullName evidence="7">Major facilitator superfamily (MFS) profile domain-containing protein</fullName>
    </recommendedName>
</protein>
<keyword evidence="9" id="KW-1185">Reference proteome</keyword>
<evidence type="ECO:0000256" key="4">
    <source>
        <dbReference type="ARBA" id="ARBA00023136"/>
    </source>
</evidence>
<feature type="domain" description="Major facilitator superfamily (MFS) profile" evidence="7">
    <location>
        <begin position="100"/>
        <end position="587"/>
    </location>
</feature>
<dbReference type="OrthoDB" id="2585655at2759"/>
<dbReference type="InterPro" id="IPR011701">
    <property type="entry name" value="MFS"/>
</dbReference>
<accession>G7DTG7</accession>
<feature type="transmembrane region" description="Helical" evidence="6">
    <location>
        <begin position="496"/>
        <end position="523"/>
    </location>
</feature>
<evidence type="ECO:0000313" key="9">
    <source>
        <dbReference type="Proteomes" id="UP000009131"/>
    </source>
</evidence>
<keyword evidence="2 6" id="KW-0812">Transmembrane</keyword>
<dbReference type="SUPFAM" id="SSF103473">
    <property type="entry name" value="MFS general substrate transporter"/>
    <property type="match status" value="1"/>
</dbReference>
<dbReference type="eggNOG" id="KOG0255">
    <property type="taxonomic scope" value="Eukaryota"/>
</dbReference>
<keyword evidence="4 6" id="KW-0472">Membrane</keyword>
<dbReference type="Pfam" id="PF07690">
    <property type="entry name" value="MFS_1"/>
    <property type="match status" value="1"/>
</dbReference>
<dbReference type="InParanoid" id="G7DTG7"/>
<dbReference type="HOGENOM" id="CLU_008455_8_5_1"/>
<comment type="subcellular location">
    <subcellularLocation>
        <location evidence="1">Membrane</location>
        <topology evidence="1">Multi-pass membrane protein</topology>
    </subcellularLocation>
</comment>
<dbReference type="Proteomes" id="UP000009131">
    <property type="component" value="Unassembled WGS sequence"/>
</dbReference>
<dbReference type="EMBL" id="BABT02000025">
    <property type="protein sequence ID" value="GAA93814.1"/>
    <property type="molecule type" value="Genomic_DNA"/>
</dbReference>
<dbReference type="Gene3D" id="1.20.1720.10">
    <property type="entry name" value="Multidrug resistance protein D"/>
    <property type="match status" value="1"/>
</dbReference>
<keyword evidence="3 6" id="KW-1133">Transmembrane helix</keyword>
<organism evidence="8 9">
    <name type="scientific">Mixia osmundae (strain CBS 9802 / IAM 14324 / JCM 22182 / KY 12970)</name>
    <dbReference type="NCBI Taxonomy" id="764103"/>
    <lineage>
        <taxon>Eukaryota</taxon>
        <taxon>Fungi</taxon>
        <taxon>Dikarya</taxon>
        <taxon>Basidiomycota</taxon>
        <taxon>Pucciniomycotina</taxon>
        <taxon>Mixiomycetes</taxon>
        <taxon>Mixiales</taxon>
        <taxon>Mixiaceae</taxon>
        <taxon>Mixia</taxon>
    </lineage>
</organism>
<feature type="region of interest" description="Disordered" evidence="5">
    <location>
        <begin position="295"/>
        <end position="318"/>
    </location>
</feature>
<dbReference type="GO" id="GO:0022857">
    <property type="term" value="F:transmembrane transporter activity"/>
    <property type="evidence" value="ECO:0007669"/>
    <property type="project" value="InterPro"/>
</dbReference>
<feature type="transmembrane region" description="Helical" evidence="6">
    <location>
        <begin position="391"/>
        <end position="412"/>
    </location>
</feature>
<name>G7DTG7_MIXOS</name>
<feature type="transmembrane region" description="Helical" evidence="6">
    <location>
        <begin position="470"/>
        <end position="490"/>
    </location>
</feature>